<feature type="transmembrane region" description="Helical" evidence="7">
    <location>
        <begin position="216"/>
        <end position="235"/>
    </location>
</feature>
<dbReference type="AlphaFoldDB" id="A0A8J3YAR7"/>
<dbReference type="PANTHER" id="PTHR23513:SF6">
    <property type="entry name" value="MAJOR FACILITATOR SUPERFAMILY ASSOCIATED DOMAIN-CONTAINING PROTEIN"/>
    <property type="match status" value="1"/>
</dbReference>
<evidence type="ECO:0000256" key="5">
    <source>
        <dbReference type="ARBA" id="ARBA00023136"/>
    </source>
</evidence>
<protein>
    <submittedName>
        <fullName evidence="8">MFS transporter</fullName>
    </submittedName>
</protein>
<evidence type="ECO:0000256" key="2">
    <source>
        <dbReference type="ARBA" id="ARBA00022475"/>
    </source>
</evidence>
<dbReference type="InterPro" id="IPR011701">
    <property type="entry name" value="MFS"/>
</dbReference>
<evidence type="ECO:0000313" key="9">
    <source>
        <dbReference type="Proteomes" id="UP000652013"/>
    </source>
</evidence>
<keyword evidence="9" id="KW-1185">Reference proteome</keyword>
<organism evidence="8 9">
    <name type="scientific">Spirilliplanes yamanashiensis</name>
    <dbReference type="NCBI Taxonomy" id="42233"/>
    <lineage>
        <taxon>Bacteria</taxon>
        <taxon>Bacillati</taxon>
        <taxon>Actinomycetota</taxon>
        <taxon>Actinomycetes</taxon>
        <taxon>Micromonosporales</taxon>
        <taxon>Micromonosporaceae</taxon>
        <taxon>Spirilliplanes</taxon>
    </lineage>
</organism>
<dbReference type="Gene3D" id="1.20.1250.20">
    <property type="entry name" value="MFS general substrate transporter like domains"/>
    <property type="match status" value="1"/>
</dbReference>
<feature type="region of interest" description="Disordered" evidence="6">
    <location>
        <begin position="389"/>
        <end position="425"/>
    </location>
</feature>
<feature type="transmembrane region" description="Helical" evidence="7">
    <location>
        <begin position="364"/>
        <end position="383"/>
    </location>
</feature>
<feature type="transmembrane region" description="Helical" evidence="7">
    <location>
        <begin position="98"/>
        <end position="115"/>
    </location>
</feature>
<feature type="compositionally biased region" description="Low complexity" evidence="6">
    <location>
        <begin position="394"/>
        <end position="413"/>
    </location>
</feature>
<sequence>MRLKSLTRNTRIFVAVSLLSGFGGAAMSLTAGVWVLDLTGSSALAGLVGLGVFAPTLAGPLLGAAADRLPRRALLVTTALLTAAALLLLPLVRTGRDAWLIFAVMLVYGVSYVLVDAAESALLPAAVAAAELGAVNGLRMTAQEGTKLVAPAAGAALYAWHGAWPVAALCATLLLGAATLYRLLRLPPDPPAPARRRVRARDGMAFLRADRPLRTLVLTGGVTIGASGFVTAAVYETITGDIGLPASFAGVLGSAQGAGSIAGSLAAGALLTRRGPAVTGALGAALFAASCLGRLVPAGWAAVACSVLAGVGLPLTLVAAMTAVQLRTPGDLLGRVSATASTLLFAPVAAAIPLGSAAVTLGSAPPLLLAAAACAGTAVRLLVTHPPGGGQEAGGRVASSRAARADRAAGSGRPWRRSRAMPPSG</sequence>
<evidence type="ECO:0000313" key="8">
    <source>
        <dbReference type="EMBL" id="GIJ05211.1"/>
    </source>
</evidence>
<evidence type="ECO:0000256" key="4">
    <source>
        <dbReference type="ARBA" id="ARBA00022989"/>
    </source>
</evidence>
<accession>A0A8J3YAR7</accession>
<feature type="transmembrane region" description="Helical" evidence="7">
    <location>
        <begin position="301"/>
        <end position="320"/>
    </location>
</feature>
<dbReference type="EMBL" id="BOOY01000032">
    <property type="protein sequence ID" value="GIJ05211.1"/>
    <property type="molecule type" value="Genomic_DNA"/>
</dbReference>
<keyword evidence="3 7" id="KW-0812">Transmembrane</keyword>
<keyword evidence="5 7" id="KW-0472">Membrane</keyword>
<dbReference type="GO" id="GO:0022857">
    <property type="term" value="F:transmembrane transporter activity"/>
    <property type="evidence" value="ECO:0007669"/>
    <property type="project" value="InterPro"/>
</dbReference>
<feature type="transmembrane region" description="Helical" evidence="7">
    <location>
        <begin position="12"/>
        <end position="36"/>
    </location>
</feature>
<gene>
    <name evidence="8" type="ORF">Sya03_45630</name>
</gene>
<comment type="caution">
    <text evidence="8">The sequence shown here is derived from an EMBL/GenBank/DDBJ whole genome shotgun (WGS) entry which is preliminary data.</text>
</comment>
<feature type="transmembrane region" description="Helical" evidence="7">
    <location>
        <begin position="277"/>
        <end position="295"/>
    </location>
</feature>
<evidence type="ECO:0000256" key="7">
    <source>
        <dbReference type="SAM" id="Phobius"/>
    </source>
</evidence>
<reference evidence="8" key="1">
    <citation type="submission" date="2021-01" db="EMBL/GenBank/DDBJ databases">
        <title>Whole genome shotgun sequence of Spirilliplanes yamanashiensis NBRC 15828.</title>
        <authorList>
            <person name="Komaki H."/>
            <person name="Tamura T."/>
        </authorList>
    </citation>
    <scope>NUCLEOTIDE SEQUENCE</scope>
    <source>
        <strain evidence="8">NBRC 15828</strain>
    </source>
</reference>
<feature type="transmembrane region" description="Helical" evidence="7">
    <location>
        <begin position="73"/>
        <end position="92"/>
    </location>
</feature>
<dbReference type="SUPFAM" id="SSF103473">
    <property type="entry name" value="MFS general substrate transporter"/>
    <property type="match status" value="1"/>
</dbReference>
<feature type="transmembrane region" description="Helical" evidence="7">
    <location>
        <begin position="247"/>
        <end position="270"/>
    </location>
</feature>
<keyword evidence="2" id="KW-1003">Cell membrane</keyword>
<dbReference type="RefSeq" id="WP_239107779.1">
    <property type="nucleotide sequence ID" value="NZ_BAAAGJ010000011.1"/>
</dbReference>
<dbReference type="Proteomes" id="UP000652013">
    <property type="component" value="Unassembled WGS sequence"/>
</dbReference>
<name>A0A8J3YAR7_9ACTN</name>
<dbReference type="InterPro" id="IPR036259">
    <property type="entry name" value="MFS_trans_sf"/>
</dbReference>
<dbReference type="Pfam" id="PF07690">
    <property type="entry name" value="MFS_1"/>
    <property type="match status" value="1"/>
</dbReference>
<evidence type="ECO:0000256" key="3">
    <source>
        <dbReference type="ARBA" id="ARBA00022692"/>
    </source>
</evidence>
<feature type="transmembrane region" description="Helical" evidence="7">
    <location>
        <begin position="122"/>
        <end position="142"/>
    </location>
</feature>
<proteinExistence type="predicted"/>
<evidence type="ECO:0000256" key="1">
    <source>
        <dbReference type="ARBA" id="ARBA00004651"/>
    </source>
</evidence>
<feature type="transmembrane region" description="Helical" evidence="7">
    <location>
        <begin position="332"/>
        <end position="352"/>
    </location>
</feature>
<evidence type="ECO:0000256" key="6">
    <source>
        <dbReference type="SAM" id="MobiDB-lite"/>
    </source>
</evidence>
<keyword evidence="4 7" id="KW-1133">Transmembrane helix</keyword>
<feature type="transmembrane region" description="Helical" evidence="7">
    <location>
        <begin position="162"/>
        <end position="184"/>
    </location>
</feature>
<dbReference type="GO" id="GO:0005886">
    <property type="term" value="C:plasma membrane"/>
    <property type="evidence" value="ECO:0007669"/>
    <property type="project" value="UniProtKB-SubCell"/>
</dbReference>
<comment type="subcellular location">
    <subcellularLocation>
        <location evidence="1">Cell membrane</location>
        <topology evidence="1">Multi-pass membrane protein</topology>
    </subcellularLocation>
</comment>
<feature type="transmembrane region" description="Helical" evidence="7">
    <location>
        <begin position="42"/>
        <end position="66"/>
    </location>
</feature>
<dbReference type="PANTHER" id="PTHR23513">
    <property type="entry name" value="INTEGRAL MEMBRANE EFFLUX PROTEIN-RELATED"/>
    <property type="match status" value="1"/>
</dbReference>